<name>A0A3A5JSF1_9ENTR</name>
<dbReference type="AlphaFoldDB" id="A0A3A5JSF1"/>
<evidence type="ECO:0000313" key="1">
    <source>
        <dbReference type="EMBL" id="RJT23209.1"/>
    </source>
</evidence>
<evidence type="ECO:0000313" key="2">
    <source>
        <dbReference type="Proteomes" id="UP000276295"/>
    </source>
</evidence>
<dbReference type="OrthoDB" id="8481600at2"/>
<reference evidence="1 2" key="1">
    <citation type="submission" date="2018-09" db="EMBL/GenBank/DDBJ databases">
        <title>Draft genome sequence of Buttiauxella izardii CCUG 35510T.</title>
        <authorList>
            <person name="Salva-Serra F."/>
            <person name="Marathe N."/>
            <person name="Moore E."/>
            <person name="Stadler-Svensson L."/>
            <person name="Engstrom-Jakobsson H."/>
        </authorList>
    </citation>
    <scope>NUCLEOTIDE SEQUENCE [LARGE SCALE GENOMIC DNA]</scope>
    <source>
        <strain evidence="1 2">CCUG 35510</strain>
    </source>
</reference>
<proteinExistence type="predicted"/>
<dbReference type="InterPro" id="IPR047777">
    <property type="entry name" value="LapA-like_RM"/>
</dbReference>
<dbReference type="NCBIfam" id="NF033682">
    <property type="entry name" value="retention_LapA"/>
    <property type="match status" value="1"/>
</dbReference>
<comment type="caution">
    <text evidence="1">The sequence shown here is derived from an EMBL/GenBank/DDBJ whole genome shotgun (WGS) entry which is preliminary data.</text>
</comment>
<dbReference type="Proteomes" id="UP000276295">
    <property type="component" value="Unassembled WGS sequence"/>
</dbReference>
<dbReference type="InterPro" id="IPR013783">
    <property type="entry name" value="Ig-like_fold"/>
</dbReference>
<dbReference type="EMBL" id="QZWH01000022">
    <property type="protein sequence ID" value="RJT23209.1"/>
    <property type="molecule type" value="Genomic_DNA"/>
</dbReference>
<dbReference type="NCBIfam" id="NF012196">
    <property type="entry name" value="Ig_like_ice"/>
    <property type="match status" value="4"/>
</dbReference>
<feature type="non-terminal residue" evidence="1">
    <location>
        <position position="622"/>
    </location>
</feature>
<gene>
    <name evidence="1" type="ORF">D6029_11795</name>
</gene>
<protein>
    <submittedName>
        <fullName evidence="1">Retention module-containing protein</fullName>
    </submittedName>
</protein>
<dbReference type="NCBIfam" id="NF033510">
    <property type="entry name" value="Ca_tandemer"/>
    <property type="match status" value="4"/>
</dbReference>
<sequence>MSNLLGVIKAIVGQVYVVEADGSQRLLKEGDRIYSGEEIVTGASGAVSVALPDGKTLDLGRNSHWTEQGLNTVSNTEHDTQDIASVQKAIADGADPTQALEATAAGNEPPVHIEGGGGGHTLVQLDMTGKIIDPTAGFNTLGIGTPGSELILPENGLTNGSTSGSSPVLPPVVQIDDFAGNDGFINKQEINHTPVSGTSNQNHVILVFTDSQNNTITVDVPVHNGQWTIQPDLSGLVDGNITVVATATDVSGRTAHSTADSALDTHGPQDQITIDSVTPDNVININESHQTNTLIHGNVSGDASIGDKVTLTVNGQEYTGEVITLADGKLGYQINVSTQGLLADPNIHATVTSTDAAGNTTQASADHTVAIDIHAEATITINQIAGDDVINAQESQQPTTAVSGYVGGDAKLNDTVTLTVNGHDFTGTVQPMPNGHLGYSIDVNTADLANGQQVHASITATDGAGNTVEATADHTVTPDYAAEATITIDTIAVDDVINAHESQQPTTSVTGTVGGDARVHDVVTLTVNGHEFTGTVQPMPNGHLGYSIDVNTADLANGQQVHASITATDGAGNTVEATADHTVTPDYAAEATITIDTIAVDDVINAHESQQPTTSVTGTVGG</sequence>
<keyword evidence="2" id="KW-1185">Reference proteome</keyword>
<accession>A0A3A5JSF1</accession>
<dbReference type="Gene3D" id="2.60.40.10">
    <property type="entry name" value="Immunoglobulins"/>
    <property type="match status" value="4"/>
</dbReference>
<dbReference type="InterPro" id="IPR049826">
    <property type="entry name" value="Ig-like_ice"/>
</dbReference>
<dbReference type="RefSeq" id="WP_120064932.1">
    <property type="nucleotide sequence ID" value="NZ_QZWH01000022.1"/>
</dbReference>
<organism evidence="1 2">
    <name type="scientific">Buttiauxella izardii</name>
    <dbReference type="NCBI Taxonomy" id="82991"/>
    <lineage>
        <taxon>Bacteria</taxon>
        <taxon>Pseudomonadati</taxon>
        <taxon>Pseudomonadota</taxon>
        <taxon>Gammaproteobacteria</taxon>
        <taxon>Enterobacterales</taxon>
        <taxon>Enterobacteriaceae</taxon>
        <taxon>Buttiauxella</taxon>
    </lineage>
</organism>